<keyword evidence="2" id="KW-1185">Reference proteome</keyword>
<evidence type="ECO:0000313" key="1">
    <source>
        <dbReference type="EMBL" id="MBB5626777.1"/>
    </source>
</evidence>
<proteinExistence type="predicted"/>
<dbReference type="RefSeq" id="WP_184610956.1">
    <property type="nucleotide sequence ID" value="NZ_BOOS01000030.1"/>
</dbReference>
<organism evidence="1 2">
    <name type="scientific">Sphaerisporangium krabiense</name>
    <dbReference type="NCBI Taxonomy" id="763782"/>
    <lineage>
        <taxon>Bacteria</taxon>
        <taxon>Bacillati</taxon>
        <taxon>Actinomycetota</taxon>
        <taxon>Actinomycetes</taxon>
        <taxon>Streptosporangiales</taxon>
        <taxon>Streptosporangiaceae</taxon>
        <taxon>Sphaerisporangium</taxon>
    </lineage>
</organism>
<accession>A0A7W8Z3M6</accession>
<sequence length="47" mass="4775">MSDVLSALIPPGVVAAVVIAAVVKLMRSEGAGRREAAEPQEKSEPSG</sequence>
<name>A0A7W8Z3M6_9ACTN</name>
<reference evidence="1 2" key="1">
    <citation type="submission" date="2020-08" db="EMBL/GenBank/DDBJ databases">
        <title>Sequencing the genomes of 1000 actinobacteria strains.</title>
        <authorList>
            <person name="Klenk H.-P."/>
        </authorList>
    </citation>
    <scope>NUCLEOTIDE SEQUENCE [LARGE SCALE GENOMIC DNA]</scope>
    <source>
        <strain evidence="1 2">DSM 45790</strain>
    </source>
</reference>
<comment type="caution">
    <text evidence="1">The sequence shown here is derived from an EMBL/GenBank/DDBJ whole genome shotgun (WGS) entry which is preliminary data.</text>
</comment>
<gene>
    <name evidence="1" type="ORF">BJ981_002476</name>
</gene>
<evidence type="ECO:0000313" key="2">
    <source>
        <dbReference type="Proteomes" id="UP000588112"/>
    </source>
</evidence>
<dbReference type="EMBL" id="JACHBR010000001">
    <property type="protein sequence ID" value="MBB5626777.1"/>
    <property type="molecule type" value="Genomic_DNA"/>
</dbReference>
<dbReference type="Proteomes" id="UP000588112">
    <property type="component" value="Unassembled WGS sequence"/>
</dbReference>
<protein>
    <submittedName>
        <fullName evidence="1">Uncharacterized protein</fullName>
    </submittedName>
</protein>
<dbReference type="AlphaFoldDB" id="A0A7W8Z3M6"/>